<gene>
    <name evidence="1" type="ORF">OFLC_LOCUS12510</name>
</gene>
<proteinExistence type="predicted"/>
<organism evidence="3">
    <name type="scientific">Onchocerca flexuosa</name>
    <dbReference type="NCBI Taxonomy" id="387005"/>
    <lineage>
        <taxon>Eukaryota</taxon>
        <taxon>Metazoa</taxon>
        <taxon>Ecdysozoa</taxon>
        <taxon>Nematoda</taxon>
        <taxon>Chromadorea</taxon>
        <taxon>Rhabditida</taxon>
        <taxon>Spirurina</taxon>
        <taxon>Spiruromorpha</taxon>
        <taxon>Filarioidea</taxon>
        <taxon>Onchocercidae</taxon>
        <taxon>Onchocerca</taxon>
    </lineage>
</organism>
<dbReference type="Proteomes" id="UP000267606">
    <property type="component" value="Unassembled WGS sequence"/>
</dbReference>
<reference evidence="1 2" key="2">
    <citation type="submission" date="2018-11" db="EMBL/GenBank/DDBJ databases">
        <authorList>
            <consortium name="Pathogen Informatics"/>
        </authorList>
    </citation>
    <scope>NUCLEOTIDE SEQUENCE [LARGE SCALE GENOMIC DNA]</scope>
</reference>
<dbReference type="AlphaFoldDB" id="A0A183HYE8"/>
<name>A0A183HYE8_9BILA</name>
<dbReference type="EMBL" id="UZAJ01039857">
    <property type="protein sequence ID" value="VDP11482.1"/>
    <property type="molecule type" value="Genomic_DNA"/>
</dbReference>
<accession>A0A183HYE8</accession>
<protein>
    <submittedName>
        <fullName evidence="1 3">Uncharacterized protein</fullName>
    </submittedName>
</protein>
<dbReference type="WBParaSite" id="OFLC_0001251101-mRNA-1">
    <property type="protein sequence ID" value="OFLC_0001251101-mRNA-1"/>
    <property type="gene ID" value="OFLC_0001251101"/>
</dbReference>
<evidence type="ECO:0000313" key="1">
    <source>
        <dbReference type="EMBL" id="VDP11482.1"/>
    </source>
</evidence>
<sequence length="67" mass="7513">MTAFYKLHLSAEMVFVLRVEGWILGRILNFEQRGLAEQYRIVVLSDDDGDDDNSISVVDISCAHPSG</sequence>
<evidence type="ECO:0000313" key="2">
    <source>
        <dbReference type="Proteomes" id="UP000267606"/>
    </source>
</evidence>
<keyword evidence="2" id="KW-1185">Reference proteome</keyword>
<reference evidence="3" key="1">
    <citation type="submission" date="2016-06" db="UniProtKB">
        <authorList>
            <consortium name="WormBaseParasite"/>
        </authorList>
    </citation>
    <scope>IDENTIFICATION</scope>
</reference>
<evidence type="ECO:0000313" key="3">
    <source>
        <dbReference type="WBParaSite" id="OFLC_0001251101-mRNA-1"/>
    </source>
</evidence>